<feature type="compositionally biased region" description="Basic and acidic residues" evidence="1">
    <location>
        <begin position="171"/>
        <end position="184"/>
    </location>
</feature>
<feature type="region of interest" description="Disordered" evidence="1">
    <location>
        <begin position="50"/>
        <end position="123"/>
    </location>
</feature>
<reference evidence="3" key="1">
    <citation type="submission" date="2014-04" db="EMBL/GenBank/DDBJ databases">
        <title>Evolutionary Origins and Diversification of the Mycorrhizal Mutualists.</title>
        <authorList>
            <consortium name="DOE Joint Genome Institute"/>
            <consortium name="Mycorrhizal Genomics Consortium"/>
            <person name="Kohler A."/>
            <person name="Kuo A."/>
            <person name="Nagy L.G."/>
            <person name="Floudas D."/>
            <person name="Copeland A."/>
            <person name="Barry K.W."/>
            <person name="Cichocki N."/>
            <person name="Veneault-Fourrey C."/>
            <person name="LaButti K."/>
            <person name="Lindquist E.A."/>
            <person name="Lipzen A."/>
            <person name="Lundell T."/>
            <person name="Morin E."/>
            <person name="Murat C."/>
            <person name="Riley R."/>
            <person name="Ohm R."/>
            <person name="Sun H."/>
            <person name="Tunlid A."/>
            <person name="Henrissat B."/>
            <person name="Grigoriev I.V."/>
            <person name="Hibbett D.S."/>
            <person name="Martin F."/>
        </authorList>
    </citation>
    <scope>NUCLEOTIDE SEQUENCE [LARGE SCALE GENOMIC DNA]</scope>
    <source>
        <strain evidence="3">FD-334 SS-4</strain>
    </source>
</reference>
<organism evidence="2 3">
    <name type="scientific">Hypholoma sublateritium (strain FD-334 SS-4)</name>
    <dbReference type="NCBI Taxonomy" id="945553"/>
    <lineage>
        <taxon>Eukaryota</taxon>
        <taxon>Fungi</taxon>
        <taxon>Dikarya</taxon>
        <taxon>Basidiomycota</taxon>
        <taxon>Agaricomycotina</taxon>
        <taxon>Agaricomycetes</taxon>
        <taxon>Agaricomycetidae</taxon>
        <taxon>Agaricales</taxon>
        <taxon>Agaricineae</taxon>
        <taxon>Strophariaceae</taxon>
        <taxon>Hypholoma</taxon>
    </lineage>
</organism>
<accession>A0A0D2P1G1</accession>
<evidence type="ECO:0000313" key="3">
    <source>
        <dbReference type="Proteomes" id="UP000054270"/>
    </source>
</evidence>
<feature type="region of interest" description="Disordered" evidence="1">
    <location>
        <begin position="161"/>
        <end position="214"/>
    </location>
</feature>
<gene>
    <name evidence="2" type="ORF">HYPSUDRAFT_53525</name>
</gene>
<dbReference type="EMBL" id="KN817535">
    <property type="protein sequence ID" value="KJA24714.1"/>
    <property type="molecule type" value="Genomic_DNA"/>
</dbReference>
<name>A0A0D2P1G1_HYPSF</name>
<proteinExistence type="predicted"/>
<protein>
    <submittedName>
        <fullName evidence="2">Uncharacterized protein</fullName>
    </submittedName>
</protein>
<evidence type="ECO:0000256" key="1">
    <source>
        <dbReference type="SAM" id="MobiDB-lite"/>
    </source>
</evidence>
<sequence>MATQMHDACVRAFSGATCSAGLRWECTCTRTTCDAGREWIALRREATGGADQYGRKGGATARSGDAQLDAGVRTSAPKERASGERRVGDGRGASAWRSRARRAGRRGHAVRAQERRAGAFRRARRQQRRVRAVIPARPSYRTWQTRVGIVIAGALWDEAAQGRHGGKTRGKGHEPEDARARGMPHEGMSTCRGTAARGHKRGRGASGRDPVLRDTDEWTRGKDARYMCKRCGTCAANGVQCELLFGDGRRRLNEVGCRAGGGEDSDRA</sequence>
<dbReference type="Proteomes" id="UP000054270">
    <property type="component" value="Unassembled WGS sequence"/>
</dbReference>
<evidence type="ECO:0000313" key="2">
    <source>
        <dbReference type="EMBL" id="KJA24714.1"/>
    </source>
</evidence>
<feature type="compositionally biased region" description="Basic and acidic residues" evidence="1">
    <location>
        <begin position="76"/>
        <end position="89"/>
    </location>
</feature>
<feature type="compositionally biased region" description="Basic residues" evidence="1">
    <location>
        <begin position="98"/>
        <end position="109"/>
    </location>
</feature>
<dbReference type="AlphaFoldDB" id="A0A0D2P1G1"/>
<keyword evidence="3" id="KW-1185">Reference proteome</keyword>